<sequence length="75" mass="8853">MDNLEITHMIIDDDFNGEESVTTDFTHNHKDYSITFKKSDLEVVNTWLFEEETSLPANLSENMIEFLREEVKKNI</sequence>
<dbReference type="Proteomes" id="UP000321363">
    <property type="component" value="Unassembled WGS sequence"/>
</dbReference>
<reference evidence="1 2" key="1">
    <citation type="journal article" date="2005" name="Int. J. Syst. Evol. Microbiol.">
        <title>Bacillus litoralis sp. nov., isolated from a tidal flat of the Yellow Sea in Korea.</title>
        <authorList>
            <person name="Yoon J.H."/>
            <person name="Oh T.K."/>
        </authorList>
    </citation>
    <scope>NUCLEOTIDE SEQUENCE [LARGE SCALE GENOMIC DNA]</scope>
    <source>
        <strain evidence="1 2">SW-211</strain>
    </source>
</reference>
<name>A0A5C6VLZ9_9BACI</name>
<comment type="caution">
    <text evidence="1">The sequence shown here is derived from an EMBL/GenBank/DDBJ whole genome shotgun (WGS) entry which is preliminary data.</text>
</comment>
<protein>
    <submittedName>
        <fullName evidence="1">Uncharacterized protein</fullName>
    </submittedName>
</protein>
<keyword evidence="2" id="KW-1185">Reference proteome</keyword>
<proteinExistence type="predicted"/>
<gene>
    <name evidence="1" type="ORF">FS935_18100</name>
</gene>
<dbReference type="EMBL" id="VOQF01000013">
    <property type="protein sequence ID" value="TXC85969.1"/>
    <property type="molecule type" value="Genomic_DNA"/>
</dbReference>
<dbReference type="RefSeq" id="WP_146950059.1">
    <property type="nucleotide sequence ID" value="NZ_VOQF01000013.1"/>
</dbReference>
<organism evidence="1 2">
    <name type="scientific">Metabacillus litoralis</name>
    <dbReference type="NCBI Taxonomy" id="152268"/>
    <lineage>
        <taxon>Bacteria</taxon>
        <taxon>Bacillati</taxon>
        <taxon>Bacillota</taxon>
        <taxon>Bacilli</taxon>
        <taxon>Bacillales</taxon>
        <taxon>Bacillaceae</taxon>
        <taxon>Metabacillus</taxon>
    </lineage>
</organism>
<accession>A0A5C6VLZ9</accession>
<dbReference type="OrthoDB" id="2883702at2"/>
<dbReference type="AlphaFoldDB" id="A0A5C6VLZ9"/>
<evidence type="ECO:0000313" key="1">
    <source>
        <dbReference type="EMBL" id="TXC85969.1"/>
    </source>
</evidence>
<evidence type="ECO:0000313" key="2">
    <source>
        <dbReference type="Proteomes" id="UP000321363"/>
    </source>
</evidence>